<dbReference type="Pfam" id="PF02096">
    <property type="entry name" value="60KD_IMP"/>
    <property type="match status" value="1"/>
</dbReference>
<feature type="region of interest" description="Disordered" evidence="17">
    <location>
        <begin position="268"/>
        <end position="325"/>
    </location>
</feature>
<evidence type="ECO:0000256" key="18">
    <source>
        <dbReference type="SAM" id="Phobius"/>
    </source>
</evidence>
<evidence type="ECO:0000256" key="9">
    <source>
        <dbReference type="ARBA" id="ARBA00023136"/>
    </source>
</evidence>
<dbReference type="NCBIfam" id="TIGR03592">
    <property type="entry name" value="yidC_oxa1_cterm"/>
    <property type="match status" value="1"/>
</dbReference>
<protein>
    <recommendedName>
        <fullName evidence="3">Membrane protein insertase YidC</fullName>
    </recommendedName>
    <alternativeName>
        <fullName evidence="15">Foldase YidC</fullName>
    </alternativeName>
    <alternativeName>
        <fullName evidence="14">Membrane integrase YidC</fullName>
    </alternativeName>
    <alternativeName>
        <fullName evidence="13">Membrane protein YidC</fullName>
    </alternativeName>
</protein>
<dbReference type="GO" id="GO:0005886">
    <property type="term" value="C:plasma membrane"/>
    <property type="evidence" value="ECO:0007669"/>
    <property type="project" value="UniProtKB-SubCell"/>
</dbReference>
<comment type="function">
    <text evidence="11">Required for the insertion and/or proper folding and/or complex formation of integral membrane proteins into the membrane. Involved in integration of membrane proteins that insert both dependently and independently of the Sec translocase complex, as well as at least some lipoproteins. Aids folding of multispanning membrane proteins.</text>
</comment>
<comment type="caution">
    <text evidence="20">The sequence shown here is derived from an EMBL/GenBank/DDBJ whole genome shotgun (WGS) entry which is preliminary data.</text>
</comment>
<comment type="subunit">
    <text evidence="12">Interacts with the Sec translocase complex via SecD. Specifically interacts with transmembrane segments of nascent integral membrane proteins during membrane integration.</text>
</comment>
<keyword evidence="6 16" id="KW-0812">Transmembrane</keyword>
<evidence type="ECO:0000256" key="1">
    <source>
        <dbReference type="ARBA" id="ARBA00004651"/>
    </source>
</evidence>
<dbReference type="GO" id="GO:0051205">
    <property type="term" value="P:protein insertion into membrane"/>
    <property type="evidence" value="ECO:0007669"/>
    <property type="project" value="TreeGrafter"/>
</dbReference>
<gene>
    <name evidence="20" type="ORF">BTIS_1139</name>
</gene>
<evidence type="ECO:0000256" key="4">
    <source>
        <dbReference type="ARBA" id="ARBA00022448"/>
    </source>
</evidence>
<evidence type="ECO:0000256" key="8">
    <source>
        <dbReference type="ARBA" id="ARBA00022989"/>
    </source>
</evidence>
<evidence type="ECO:0000256" key="14">
    <source>
        <dbReference type="ARBA" id="ARBA00033245"/>
    </source>
</evidence>
<proteinExistence type="inferred from homology"/>
<feature type="transmembrane region" description="Helical" evidence="18">
    <location>
        <begin position="36"/>
        <end position="59"/>
    </location>
</feature>
<sequence>MSIVNTMLQPLEWLIAQLLILGHRMLTAIGMPDGAGLAWCLAIMGLVLVIRICLLPLFVRQIQSMRRMQAIQPQLQRIQRKYAGRKDPRSQEALQRETMALYRREGANPMGSCLPALVQMPVLCSLFSMLQRLPMIADGTSTAIGGIDRSVAGDIEASRFLGVRVADTFMSADGVSERLAIGAIVAVMCAALVIMQWLLTHRNTSRTIMESPQFRMQQTMVFVFPVIYIFSGVTLPFGVLLYWVTNNLWNLMQTVAQLRWFPNPGSVADERKSVRDHARENRRRRAAGMPSLEEEAVEAARRSANDRRARESRARRHRSTVVTSD</sequence>
<comment type="subcellular location">
    <subcellularLocation>
        <location evidence="1">Cell membrane</location>
        <topology evidence="1">Multi-pass membrane protein</topology>
    </subcellularLocation>
    <subcellularLocation>
        <location evidence="16">Membrane</location>
        <topology evidence="16">Multi-pass membrane protein</topology>
    </subcellularLocation>
</comment>
<evidence type="ECO:0000256" key="6">
    <source>
        <dbReference type="ARBA" id="ARBA00022692"/>
    </source>
</evidence>
<dbReference type="EMBL" id="MWWV01000006">
    <property type="protein sequence ID" value="OZG57898.1"/>
    <property type="molecule type" value="Genomic_DNA"/>
</dbReference>
<evidence type="ECO:0000256" key="3">
    <source>
        <dbReference type="ARBA" id="ARBA00015325"/>
    </source>
</evidence>
<dbReference type="GO" id="GO:0015031">
    <property type="term" value="P:protein transport"/>
    <property type="evidence" value="ECO:0007669"/>
    <property type="project" value="UniProtKB-KW"/>
</dbReference>
<feature type="transmembrane region" description="Helical" evidence="18">
    <location>
        <begin position="179"/>
        <end position="199"/>
    </location>
</feature>
<evidence type="ECO:0000256" key="15">
    <source>
        <dbReference type="ARBA" id="ARBA00033342"/>
    </source>
</evidence>
<evidence type="ECO:0000259" key="19">
    <source>
        <dbReference type="Pfam" id="PF02096"/>
    </source>
</evidence>
<evidence type="ECO:0000256" key="2">
    <source>
        <dbReference type="ARBA" id="ARBA00010527"/>
    </source>
</evidence>
<feature type="domain" description="Membrane insertase YidC/Oxa/ALB C-terminal" evidence="19">
    <location>
        <begin position="39"/>
        <end position="255"/>
    </location>
</feature>
<keyword evidence="8 18" id="KW-1133">Transmembrane helix</keyword>
<keyword evidence="7" id="KW-0653">Protein transport</keyword>
<dbReference type="Proteomes" id="UP000216444">
    <property type="component" value="Unassembled WGS sequence"/>
</dbReference>
<keyword evidence="4" id="KW-0813">Transport</keyword>
<evidence type="ECO:0000256" key="16">
    <source>
        <dbReference type="RuleBase" id="RU003945"/>
    </source>
</evidence>
<evidence type="ECO:0000256" key="7">
    <source>
        <dbReference type="ARBA" id="ARBA00022927"/>
    </source>
</evidence>
<evidence type="ECO:0000256" key="10">
    <source>
        <dbReference type="ARBA" id="ARBA00023186"/>
    </source>
</evidence>
<evidence type="ECO:0000256" key="11">
    <source>
        <dbReference type="ARBA" id="ARBA00025034"/>
    </source>
</evidence>
<dbReference type="InterPro" id="IPR028055">
    <property type="entry name" value="YidC/Oxa/ALB_C"/>
</dbReference>
<keyword evidence="10" id="KW-0143">Chaperone</keyword>
<name>A0A261FFN7_9BIFI</name>
<dbReference type="InterPro" id="IPR001708">
    <property type="entry name" value="YidC/ALB3/OXA1/COX18"/>
</dbReference>
<dbReference type="AlphaFoldDB" id="A0A261FFN7"/>
<evidence type="ECO:0000256" key="13">
    <source>
        <dbReference type="ARBA" id="ARBA00031538"/>
    </source>
</evidence>
<evidence type="ECO:0000256" key="5">
    <source>
        <dbReference type="ARBA" id="ARBA00022475"/>
    </source>
</evidence>
<reference evidence="20 21" key="1">
    <citation type="journal article" date="2017" name="BMC Genomics">
        <title>Comparative genomic and phylogenomic analyses of the Bifidobacteriaceae family.</title>
        <authorList>
            <person name="Lugli G.A."/>
            <person name="Milani C."/>
            <person name="Turroni F."/>
            <person name="Duranti S."/>
            <person name="Mancabelli L."/>
            <person name="Mangifesta M."/>
            <person name="Ferrario C."/>
            <person name="Modesto M."/>
            <person name="Mattarelli P."/>
            <person name="Jiri K."/>
            <person name="van Sinderen D."/>
            <person name="Ventura M."/>
        </authorList>
    </citation>
    <scope>NUCLEOTIDE SEQUENCE [LARGE SCALE GENOMIC DNA]</scope>
    <source>
        <strain evidence="20 21">DSM 100201</strain>
    </source>
</reference>
<feature type="transmembrane region" description="Helical" evidence="18">
    <location>
        <begin position="220"/>
        <end position="244"/>
    </location>
</feature>
<evidence type="ECO:0000313" key="21">
    <source>
        <dbReference type="Proteomes" id="UP000216444"/>
    </source>
</evidence>
<keyword evidence="21" id="KW-1185">Reference proteome</keyword>
<dbReference type="RefSeq" id="WP_245819328.1">
    <property type="nucleotide sequence ID" value="NZ_MWWV01000006.1"/>
</dbReference>
<evidence type="ECO:0000256" key="17">
    <source>
        <dbReference type="SAM" id="MobiDB-lite"/>
    </source>
</evidence>
<feature type="compositionally biased region" description="Basic and acidic residues" evidence="17">
    <location>
        <begin position="268"/>
        <end position="279"/>
    </location>
</feature>
<dbReference type="GO" id="GO:0032977">
    <property type="term" value="F:membrane insertase activity"/>
    <property type="evidence" value="ECO:0007669"/>
    <property type="project" value="InterPro"/>
</dbReference>
<evidence type="ECO:0000313" key="20">
    <source>
        <dbReference type="EMBL" id="OZG57898.1"/>
    </source>
</evidence>
<keyword evidence="5" id="KW-1003">Cell membrane</keyword>
<evidence type="ECO:0000256" key="12">
    <source>
        <dbReference type="ARBA" id="ARBA00026028"/>
    </source>
</evidence>
<organism evidence="20 21">
    <name type="scientific">Bifidobacterium tissieri</name>
    <dbReference type="NCBI Taxonomy" id="1630162"/>
    <lineage>
        <taxon>Bacteria</taxon>
        <taxon>Bacillati</taxon>
        <taxon>Actinomycetota</taxon>
        <taxon>Actinomycetes</taxon>
        <taxon>Bifidobacteriales</taxon>
        <taxon>Bifidobacteriaceae</taxon>
        <taxon>Bifidobacterium</taxon>
    </lineage>
</organism>
<dbReference type="CDD" id="cd20070">
    <property type="entry name" value="5TM_YidC_Alb3"/>
    <property type="match status" value="1"/>
</dbReference>
<dbReference type="InterPro" id="IPR047196">
    <property type="entry name" value="YidC_ALB_C"/>
</dbReference>
<feature type="compositionally biased region" description="Basic and acidic residues" evidence="17">
    <location>
        <begin position="298"/>
        <end position="312"/>
    </location>
</feature>
<dbReference type="PANTHER" id="PTHR12428">
    <property type="entry name" value="OXA1"/>
    <property type="match status" value="1"/>
</dbReference>
<accession>A0A261FFN7</accession>
<keyword evidence="9 18" id="KW-0472">Membrane</keyword>
<comment type="similarity">
    <text evidence="2">Belongs to the OXA1/ALB3/YidC family. Type 1 subfamily.</text>
</comment>
<dbReference type="PANTHER" id="PTHR12428:SF65">
    <property type="entry name" value="CYTOCHROME C OXIDASE ASSEMBLY PROTEIN COX18, MITOCHONDRIAL"/>
    <property type="match status" value="1"/>
</dbReference>